<dbReference type="Proteomes" id="UP001177260">
    <property type="component" value="Unassembled WGS sequence"/>
</dbReference>
<gene>
    <name evidence="1" type="primary">STP22</name>
    <name evidence="1" type="ORF">N8T08_008648</name>
</gene>
<reference evidence="1 2" key="1">
    <citation type="journal article" date="2023" name="ACS Omega">
        <title>Identification of the Neoaspergillic Acid Biosynthesis Gene Cluster by Establishing an In Vitro CRISPR-Ribonucleoprotein Genetic System in Aspergillus melleus.</title>
        <authorList>
            <person name="Yuan B."/>
            <person name="Grau M.F."/>
            <person name="Murata R.M."/>
            <person name="Torok T."/>
            <person name="Venkateswaran K."/>
            <person name="Stajich J.E."/>
            <person name="Wang C.C.C."/>
        </authorList>
    </citation>
    <scope>NUCLEOTIDE SEQUENCE [LARGE SCALE GENOMIC DNA]</scope>
    <source>
        <strain evidence="1 2">IMV 1140</strain>
    </source>
</reference>
<organism evidence="1 2">
    <name type="scientific">Aspergillus melleus</name>
    <dbReference type="NCBI Taxonomy" id="138277"/>
    <lineage>
        <taxon>Eukaryota</taxon>
        <taxon>Fungi</taxon>
        <taxon>Dikarya</taxon>
        <taxon>Ascomycota</taxon>
        <taxon>Pezizomycotina</taxon>
        <taxon>Eurotiomycetes</taxon>
        <taxon>Eurotiomycetidae</taxon>
        <taxon>Eurotiales</taxon>
        <taxon>Aspergillaceae</taxon>
        <taxon>Aspergillus</taxon>
        <taxon>Aspergillus subgen. Circumdati</taxon>
    </lineage>
</organism>
<protein>
    <submittedName>
        <fullName evidence="1">Suppressor protein stp22 of temperature-sensitive alpha-factor receptor and arginine permease</fullName>
    </submittedName>
</protein>
<evidence type="ECO:0000313" key="2">
    <source>
        <dbReference type="Proteomes" id="UP001177260"/>
    </source>
</evidence>
<keyword evidence="1" id="KW-0675">Receptor</keyword>
<keyword evidence="2" id="KW-1185">Reference proteome</keyword>
<name>A0ACC3BDS6_9EURO</name>
<evidence type="ECO:0000313" key="1">
    <source>
        <dbReference type="EMBL" id="KAK1148763.1"/>
    </source>
</evidence>
<proteinExistence type="predicted"/>
<comment type="caution">
    <text evidence="1">The sequence shown here is derived from an EMBL/GenBank/DDBJ whole genome shotgun (WGS) entry which is preliminary data.</text>
</comment>
<dbReference type="EMBL" id="JAOPJF010000006">
    <property type="protein sequence ID" value="KAK1148763.1"/>
    <property type="molecule type" value="Genomic_DNA"/>
</dbReference>
<sequence length="679" mass="74085">MLHVLDDFLQEVILLTSPDHFLVLRPFFTAVRSSQPESWPTGRSQDHCGEPIDDPRDLVTSKLPVNHALCPRTCSVNMAAVPQRTLNWLYSVLIRDHYDSRQTYQDPNRTYYDVANVLAQYPSLFPRTEVYTYETGFSALLLQLSGTLPVTFRGTVYKFPVVLWVPNTYPREPPIVYVSPTKDMAVRVGQHVTLEGRVYHHYLAHWAGAWERSSLVDLVSILREVFAKEPPVQYKQQQQIPQRPQQPQQVQAPPPRPPLPPELGPAAHASPTTPSVPSPQPAAQAPPPPPPKPGQVVSPEQQQPSTPTWQNNTPPTIPPLPPKEQDLRRISVHQHAGVGSPGSGHPQYVPERGGAPEGPASPYHYHPQNQAPMTQPMPAHTQGPTHPPLGNGMTAHPLSQSLPPGARAQQQPPHIPPQQAPPHHATYQQAGAQYQHPLPHPVAAHFSPRAFHQTISVPQPAAQPKKETPDLLTSPFELELPSIAPTGPAPPIPPNPEKDALLQAVSKTLAETLQTNVAQSETAAHSLLSQSQSLHAAVATLQGEISSLNNFNATLQSNSSVLQQSLHRADAVIADAQTRISSSTAPAQSSSDPTPSGLPPIDEVLVAPTVVGKQLYDLVAEERGIQQAIYALQSALVKGVIGVETWSRHTRGLAREAFLKRALIRKIGNGMGLEDHPHP</sequence>
<accession>A0ACC3BDS6</accession>